<sequence>MRIKSLALAMISLLVSYNLKGEPMSYTTESGIELTPKLTLDYEYNDNIARIEKNHSPAVSVYSAIPSIDIAIERNLYKSLLSYKLDSGISSDESNDFNDHTVRWLNHFEFNHRNRFNVRYQYQRKHENRGEGLTEGQGDTLPDLVYFQTHQLNTKYRFGANGARGNIELGINYFDKRYTNYRENLPFSLTKKAKYNDFRSPSMTAEFYMRMAADTYWLIGTEQKKTTYITPNPNQISRDGLSSTYFTGVSWAISGKTTGVARIGVQDKHFDSVQREDFTGLSWDIGAEWTPQNQTLVSLSTKQAAINPDLYGDYNLQTRVHLTIEHNWNSYLKSDFSTSYLNEDYTGVDREEDSYTLRVGVDYQFRRWLSVSGQWQFIEKESNWAGYSYDQNLWSLAFNLSL</sequence>
<evidence type="ECO:0000313" key="3">
    <source>
        <dbReference type="Proteomes" id="UP000315115"/>
    </source>
</evidence>
<dbReference type="Proteomes" id="UP000315115">
    <property type="component" value="Chromosome 2"/>
</dbReference>
<feature type="chain" id="PRO_5021925881" evidence="1">
    <location>
        <begin position="21"/>
        <end position="402"/>
    </location>
</feature>
<keyword evidence="1" id="KW-0732">Signal</keyword>
<gene>
    <name evidence="2" type="ORF">VroAM7_36140</name>
</gene>
<dbReference type="Pfam" id="PF10082">
    <property type="entry name" value="BBP2_2"/>
    <property type="match status" value="1"/>
</dbReference>
<dbReference type="AlphaFoldDB" id="A0A510IBY7"/>
<dbReference type="EMBL" id="AP019799">
    <property type="protein sequence ID" value="BBL90961.1"/>
    <property type="molecule type" value="Genomic_DNA"/>
</dbReference>
<feature type="signal peptide" evidence="1">
    <location>
        <begin position="1"/>
        <end position="20"/>
    </location>
</feature>
<dbReference type="RefSeq" id="WP_143693606.1">
    <property type="nucleotide sequence ID" value="NZ_AP019799.1"/>
</dbReference>
<proteinExistence type="predicted"/>
<protein>
    <submittedName>
        <fullName evidence="2">Capsular polysaccharide biosynthesis protein</fullName>
    </submittedName>
</protein>
<reference evidence="3" key="1">
    <citation type="submission" date="2019-07" db="EMBL/GenBank/DDBJ databases">
        <title>Complete Genome Sequences of Vibrion rotiferianus strain AM7.</title>
        <authorList>
            <person name="Miyazaki K."/>
            <person name="Wiseschart A."/>
            <person name="Pootanakit K."/>
            <person name="Ishimori K."/>
            <person name="Kitahara K."/>
        </authorList>
    </citation>
    <scope>NUCLEOTIDE SEQUENCE [LARGE SCALE GENOMIC DNA]</scope>
    <source>
        <strain evidence="3">AM7</strain>
    </source>
</reference>
<name>A0A510IBY7_9VIBR</name>
<organism evidence="2 3">
    <name type="scientific">Vibrio rotiferianus</name>
    <dbReference type="NCBI Taxonomy" id="190895"/>
    <lineage>
        <taxon>Bacteria</taxon>
        <taxon>Pseudomonadati</taxon>
        <taxon>Pseudomonadota</taxon>
        <taxon>Gammaproteobacteria</taxon>
        <taxon>Vibrionales</taxon>
        <taxon>Vibrionaceae</taxon>
        <taxon>Vibrio</taxon>
    </lineage>
</organism>
<accession>A0A510IBY7</accession>
<dbReference type="InterPro" id="IPR018759">
    <property type="entry name" value="BBP2_2"/>
</dbReference>
<evidence type="ECO:0000256" key="1">
    <source>
        <dbReference type="SAM" id="SignalP"/>
    </source>
</evidence>
<evidence type="ECO:0000313" key="2">
    <source>
        <dbReference type="EMBL" id="BBL90961.1"/>
    </source>
</evidence>